<evidence type="ECO:0000313" key="3">
    <source>
        <dbReference type="EMBL" id="KAJ9566935.1"/>
    </source>
</evidence>
<dbReference type="GO" id="GO:0015074">
    <property type="term" value="P:DNA integration"/>
    <property type="evidence" value="ECO:0007669"/>
    <property type="project" value="InterPro"/>
</dbReference>
<dbReference type="InterPro" id="IPR036397">
    <property type="entry name" value="RNaseH_sf"/>
</dbReference>
<feature type="compositionally biased region" description="Basic and acidic residues" evidence="1">
    <location>
        <begin position="241"/>
        <end position="275"/>
    </location>
</feature>
<dbReference type="Proteomes" id="UP001172457">
    <property type="component" value="Chromosome 1"/>
</dbReference>
<feature type="region of interest" description="Disordered" evidence="1">
    <location>
        <begin position="241"/>
        <end position="307"/>
    </location>
</feature>
<dbReference type="InterPro" id="IPR039537">
    <property type="entry name" value="Retrotran_Ty1/copia-like"/>
</dbReference>
<dbReference type="InterPro" id="IPR001584">
    <property type="entry name" value="Integrase_cat-core"/>
</dbReference>
<protein>
    <recommendedName>
        <fullName evidence="2">Integrase catalytic domain-containing protein</fullName>
    </recommendedName>
</protein>
<dbReference type="Pfam" id="PF25597">
    <property type="entry name" value="SH3_retrovirus"/>
    <property type="match status" value="1"/>
</dbReference>
<dbReference type="SUPFAM" id="SSF53098">
    <property type="entry name" value="Ribonuclease H-like"/>
    <property type="match status" value="1"/>
</dbReference>
<dbReference type="Gene3D" id="3.30.420.10">
    <property type="entry name" value="Ribonuclease H-like superfamily/Ribonuclease H"/>
    <property type="match status" value="1"/>
</dbReference>
<dbReference type="PANTHER" id="PTHR42648:SF32">
    <property type="entry name" value="RIBONUCLEASE H-LIKE DOMAIN, GAG-PRE-INTEGRASE DOMAIN PROTEIN-RELATED"/>
    <property type="match status" value="1"/>
</dbReference>
<gene>
    <name evidence="3" type="ORF">OSB04_002901</name>
</gene>
<feature type="domain" description="Integrase catalytic" evidence="2">
    <location>
        <begin position="1"/>
        <end position="124"/>
    </location>
</feature>
<sequence length="376" mass="42649">MMKVWLNFLEFKGDLKLKIVSCHRSDNGREFKNADLNSFCEEKGIERHYSAPRTPQQNGVAERRNRTLIEAARTMLVDSKLPITFWAEAVNTACYVQNRSSLRERHHMNFLRKKKPFIGFLKPFGCPCTILNTKSHLGKFDSKSEDGFLVGYSSQSKALRVFNSSSRIIEESDNVECNENTPNVPGTGPNWLFDIDSLTNSLNMSYAVETGSSTDKSKETKTPFVMFPMPTVDPIEFFQGEKEPAPEKEGDVNTGQKESREDQSEREREIEKETIQNHPVTPQEDDADDSHSSDMNGDTYESNLGVNLPKEPLHLTRTQKNHPSSLVIGDMQSLMITRKQSKAVGFQNPNSAMFSCFLSQTEPKKVFDAMKNPSWI</sequence>
<reference evidence="3" key="1">
    <citation type="submission" date="2023-03" db="EMBL/GenBank/DDBJ databases">
        <title>Chromosome-scale reference genome and RAD-based genetic map of yellow starthistle (Centaurea solstitialis) reveal putative structural variation and QTLs associated with invader traits.</title>
        <authorList>
            <person name="Reatini B."/>
            <person name="Cang F.A."/>
            <person name="Jiang Q."/>
            <person name="Mckibben M.T.W."/>
            <person name="Barker M.S."/>
            <person name="Rieseberg L.H."/>
            <person name="Dlugosch K.M."/>
        </authorList>
    </citation>
    <scope>NUCLEOTIDE SEQUENCE</scope>
    <source>
        <strain evidence="3">CAN-66</strain>
        <tissue evidence="3">Leaf</tissue>
    </source>
</reference>
<evidence type="ECO:0000259" key="2">
    <source>
        <dbReference type="PROSITE" id="PS50994"/>
    </source>
</evidence>
<dbReference type="PROSITE" id="PS50994">
    <property type="entry name" value="INTEGRASE"/>
    <property type="match status" value="1"/>
</dbReference>
<accession>A0AA38U5J1</accession>
<dbReference type="PANTHER" id="PTHR42648">
    <property type="entry name" value="TRANSPOSASE, PUTATIVE-RELATED"/>
    <property type="match status" value="1"/>
</dbReference>
<dbReference type="GO" id="GO:0003676">
    <property type="term" value="F:nucleic acid binding"/>
    <property type="evidence" value="ECO:0007669"/>
    <property type="project" value="InterPro"/>
</dbReference>
<evidence type="ECO:0000313" key="4">
    <source>
        <dbReference type="Proteomes" id="UP001172457"/>
    </source>
</evidence>
<keyword evidence="4" id="KW-1185">Reference proteome</keyword>
<proteinExistence type="predicted"/>
<feature type="compositionally biased region" description="Polar residues" evidence="1">
    <location>
        <begin position="293"/>
        <end position="305"/>
    </location>
</feature>
<comment type="caution">
    <text evidence="3">The sequence shown here is derived from an EMBL/GenBank/DDBJ whole genome shotgun (WGS) entry which is preliminary data.</text>
</comment>
<dbReference type="AlphaFoldDB" id="A0AA38U5J1"/>
<dbReference type="InterPro" id="IPR057670">
    <property type="entry name" value="SH3_retrovirus"/>
</dbReference>
<dbReference type="InterPro" id="IPR012337">
    <property type="entry name" value="RNaseH-like_sf"/>
</dbReference>
<dbReference type="EMBL" id="JARYMX010000001">
    <property type="protein sequence ID" value="KAJ9566935.1"/>
    <property type="molecule type" value="Genomic_DNA"/>
</dbReference>
<name>A0AA38U5J1_9ASTR</name>
<organism evidence="3 4">
    <name type="scientific">Centaurea solstitialis</name>
    <name type="common">yellow star-thistle</name>
    <dbReference type="NCBI Taxonomy" id="347529"/>
    <lineage>
        <taxon>Eukaryota</taxon>
        <taxon>Viridiplantae</taxon>
        <taxon>Streptophyta</taxon>
        <taxon>Embryophyta</taxon>
        <taxon>Tracheophyta</taxon>
        <taxon>Spermatophyta</taxon>
        <taxon>Magnoliopsida</taxon>
        <taxon>eudicotyledons</taxon>
        <taxon>Gunneridae</taxon>
        <taxon>Pentapetalae</taxon>
        <taxon>asterids</taxon>
        <taxon>campanulids</taxon>
        <taxon>Asterales</taxon>
        <taxon>Asteraceae</taxon>
        <taxon>Carduoideae</taxon>
        <taxon>Cardueae</taxon>
        <taxon>Centaureinae</taxon>
        <taxon>Centaurea</taxon>
    </lineage>
</organism>
<evidence type="ECO:0000256" key="1">
    <source>
        <dbReference type="SAM" id="MobiDB-lite"/>
    </source>
</evidence>